<feature type="compositionally biased region" description="Polar residues" evidence="1">
    <location>
        <begin position="401"/>
        <end position="420"/>
    </location>
</feature>
<feature type="region of interest" description="Disordered" evidence="1">
    <location>
        <begin position="401"/>
        <end position="430"/>
    </location>
</feature>
<feature type="compositionally biased region" description="Acidic residues" evidence="1">
    <location>
        <begin position="904"/>
        <end position="925"/>
    </location>
</feature>
<feature type="region of interest" description="Disordered" evidence="1">
    <location>
        <begin position="85"/>
        <end position="108"/>
    </location>
</feature>
<feature type="compositionally biased region" description="Basic and acidic residues" evidence="1">
    <location>
        <begin position="1530"/>
        <end position="1540"/>
    </location>
</feature>
<feature type="compositionally biased region" description="Basic and acidic residues" evidence="1">
    <location>
        <begin position="1366"/>
        <end position="1391"/>
    </location>
</feature>
<organism evidence="3 4">
    <name type="scientific">Corynebacterium lizhenjunii</name>
    <dbReference type="NCBI Taxonomy" id="2709394"/>
    <lineage>
        <taxon>Bacteria</taxon>
        <taxon>Bacillati</taxon>
        <taxon>Actinomycetota</taxon>
        <taxon>Actinomycetes</taxon>
        <taxon>Mycobacteriales</taxon>
        <taxon>Corynebacteriaceae</taxon>
        <taxon>Corynebacterium</taxon>
    </lineage>
</organism>
<evidence type="ECO:0000313" key="4">
    <source>
        <dbReference type="Proteomes" id="UP000594681"/>
    </source>
</evidence>
<feature type="compositionally biased region" description="Basic and acidic residues" evidence="1">
    <location>
        <begin position="1243"/>
        <end position="1263"/>
    </location>
</feature>
<feature type="domain" description="Rib" evidence="2">
    <location>
        <begin position="1645"/>
        <end position="1719"/>
    </location>
</feature>
<feature type="region of interest" description="Disordered" evidence="1">
    <location>
        <begin position="1213"/>
        <end position="1323"/>
    </location>
</feature>
<proteinExistence type="predicted"/>
<feature type="domain" description="Rib" evidence="2">
    <location>
        <begin position="1290"/>
        <end position="1363"/>
    </location>
</feature>
<feature type="compositionally biased region" description="Low complexity" evidence="1">
    <location>
        <begin position="1347"/>
        <end position="1364"/>
    </location>
</feature>
<feature type="domain" description="Rib" evidence="2">
    <location>
        <begin position="1042"/>
        <end position="1119"/>
    </location>
</feature>
<evidence type="ECO:0000313" key="3">
    <source>
        <dbReference type="EMBL" id="QPK78948.1"/>
    </source>
</evidence>
<reference evidence="3 4" key="1">
    <citation type="submission" date="2020-11" db="EMBL/GenBank/DDBJ databases">
        <title>Corynebacterium sp. ZJ-599.</title>
        <authorList>
            <person name="Zhou J."/>
        </authorList>
    </citation>
    <scope>NUCLEOTIDE SEQUENCE [LARGE SCALE GENOMIC DNA]</scope>
    <source>
        <strain evidence="3 4">ZJ-599</strain>
    </source>
</reference>
<feature type="compositionally biased region" description="Polar residues" evidence="1">
    <location>
        <begin position="1440"/>
        <end position="1450"/>
    </location>
</feature>
<feature type="compositionally biased region" description="Polar residues" evidence="1">
    <location>
        <begin position="1088"/>
        <end position="1097"/>
    </location>
</feature>
<dbReference type="EMBL" id="CP064954">
    <property type="protein sequence ID" value="QPK78948.1"/>
    <property type="molecule type" value="Genomic_DNA"/>
</dbReference>
<feature type="compositionally biased region" description="Basic and acidic residues" evidence="1">
    <location>
        <begin position="1678"/>
        <end position="1694"/>
    </location>
</feature>
<feature type="compositionally biased region" description="Basic and acidic residues" evidence="1">
    <location>
        <begin position="926"/>
        <end position="938"/>
    </location>
</feature>
<feature type="compositionally biased region" description="Basic and acidic residues" evidence="1">
    <location>
        <begin position="1570"/>
        <end position="1588"/>
    </location>
</feature>
<dbReference type="NCBIfam" id="TIGR02331">
    <property type="entry name" value="rib_alpha"/>
    <property type="match status" value="5"/>
</dbReference>
<dbReference type="RefSeq" id="WP_165007314.1">
    <property type="nucleotide sequence ID" value="NZ_CP064954.1"/>
</dbReference>
<dbReference type="InterPro" id="IPR059115">
    <property type="entry name" value="Rib"/>
</dbReference>
<feature type="compositionally biased region" description="Polar residues" evidence="1">
    <location>
        <begin position="1290"/>
        <end position="1300"/>
    </location>
</feature>
<feature type="region of interest" description="Disordered" evidence="1">
    <location>
        <begin position="903"/>
        <end position="1097"/>
    </location>
</feature>
<feature type="domain" description="Rib" evidence="2">
    <location>
        <begin position="1366"/>
        <end position="1440"/>
    </location>
</feature>
<feature type="compositionally biased region" description="Basic and acidic residues" evidence="1">
    <location>
        <begin position="1399"/>
        <end position="1418"/>
    </location>
</feature>
<feature type="region of interest" description="Disordered" evidence="1">
    <location>
        <begin position="1440"/>
        <end position="1694"/>
    </location>
</feature>
<feature type="region of interest" description="Disordered" evidence="1">
    <location>
        <begin position="656"/>
        <end position="681"/>
    </location>
</feature>
<dbReference type="KEGG" id="cliz:G7Y31_10615"/>
<feature type="compositionally biased region" description="Polar residues" evidence="1">
    <location>
        <begin position="98"/>
        <end position="107"/>
    </location>
</feature>
<feature type="compositionally biased region" description="Polar residues" evidence="1">
    <location>
        <begin position="656"/>
        <end position="669"/>
    </location>
</feature>
<feature type="compositionally biased region" description="Basic and acidic residues" evidence="1">
    <location>
        <begin position="1469"/>
        <end position="1487"/>
    </location>
</feature>
<evidence type="ECO:0000259" key="2">
    <source>
        <dbReference type="Pfam" id="PF08428"/>
    </source>
</evidence>
<accession>A0A7T0KFW2</accession>
<feature type="region of interest" description="Disordered" evidence="1">
    <location>
        <begin position="1119"/>
        <end position="1166"/>
    </location>
</feature>
<feature type="compositionally biased region" description="Basic and acidic residues" evidence="1">
    <location>
        <begin position="1301"/>
        <end position="1312"/>
    </location>
</feature>
<evidence type="ECO:0000256" key="1">
    <source>
        <dbReference type="SAM" id="MobiDB-lite"/>
    </source>
</evidence>
<feature type="region of interest" description="Disordered" evidence="1">
    <location>
        <begin position="1722"/>
        <end position="1742"/>
    </location>
</feature>
<feature type="domain" description="Rib" evidence="2">
    <location>
        <begin position="1211"/>
        <end position="1284"/>
    </location>
</feature>
<dbReference type="Proteomes" id="UP000594681">
    <property type="component" value="Chromosome"/>
</dbReference>
<feature type="compositionally biased region" description="Basic and acidic residues" evidence="1">
    <location>
        <begin position="1149"/>
        <end position="1166"/>
    </location>
</feature>
<sequence>MAKKFAKPAAVGRRRGVTIAAAALSVSLVAPFVHPVLSPQTAAVASAQDAGLDLGASASPQAQGDITTVDGKEAIYSPAKEGDRNTVSGTVWGERGNDGTSSSSYVKNTGPDVRVPGVKVFAQWVDGHGGSKPATSPIYYAISDAQGNYHIKMQNFRDFAGKQRIFSANVDIGSETWREKVRIWVEIPDELKDKYNYGWGYLNIQGPQDYALDESIGADWGGEKLTGADQFLFPKYKQEEKPVLHKPADQWVNNDDKRRTDGQGQLSGRVYWEFGGPTHPKPVNGWKNNLSYREREDRGIGGQKIVASYLTDHAVGQIKKYYEENKNTAFGGKKLRGDGWTGEYEEKLQEWIKQQIRENNGGPTPWIAESVVTTTDQDGKYVVQFNGTYGHVWDQAGNVPEKQTSPNQENFAGNVASSPASGGFHQGLGTISTNAQSKHINWEWMMVTPVQEDGTLGPVPGAGLVDPWRGGFWSGRVGTAFLNLYTNHELSDRRHFMPQNYTLHEATTYSPADFPWWRDVDFVHTLSEPIFQVVDYDSISNFAKPGDKVDTLGGGFPALGDIKYDVVWTATDVATGEALKLDPDKSTCKHVVPNEKGLLPSCSITVPKNLEKSTVFTATLYPIADNGQRSTVPIASDDFIAQVAKVPVYDPVDVTSGGTATSPVQGVDNTETPEVEKEKVPEGTTFELALPEGAEPIKDGQGNISGYKIGEDVRDFGYSVNVDPKSGEVTFIAPETMTDPVTNEETPFTGTFNVPVTMTLPGGEKGTANATFVVSEEAADYNPEYPGQNFTHTPQGGEEKTTDKPGYLAPAGKTSTADVVYKPKEGGEENKPGDGVASYKLKEGFQVPKGYEITVDEKTGKVSVTVAPAGKDGAREEIVEIPVVVSYNDGAEDDEATAVFYLDTDGDGIPDVLDEDDDNDGVNDEDEKKSGHDPKDPSDTPTTVSGEPKPVEPTNDSQDTGIVVHNPDPSTEYTATDEDGNTVPVTVDKETGKISVTPGENVDGPITLVIKDSDLPGGSVEFEIPVTGHEKGRDDNDSDKTDADKNDPKGQDQTVKVGQTPDPKKNIENFDDLNLPEGTKVEYKGGTPDTSKPGEQNVTVVVTYPDGSKDEVEAKLKVEKNPTEVNSENVNPVKPNGEDQDTGIVVTNNDDKTEVTAKDKNGKDVPARIDEDGKVIVKPGKDTEGLITVTISDPDLPGGKVEVEVPVTSWADQIDPKGKDQTVSVGNQPDPKGNIENIGDLPEGTKVEYKDPVDTSTPGEKDVTVVVTYPDGSKDEVTTTVTVVEDPTLADQNDPTGQNQDVKKNETPDPEKNISNVSDLPEHTKFEYVTTPDTSTPGEKPVTVKVTYSDGSTDTVDTTVTVTPDDSDKYDPKGKDQTVKVGETPDPKDNIENIGDLPEGTKVEYKDPVDTSTPGEKDVTVVVTYPDGSKDEVTTTITVEKNPTSVNTDNVKPVNPTDQKQDTGIVVTNKDDDTKVSAKDEDGKDVPVEIDENGHVVVTPGTDVDGPITVTITDPDLPGGKVEVEVPVTGHEKGRDDNGSEKNPTSVNTDNVKPVNPTDQKQDTGIVVTNKDDDTKVSAKDEDGKDVPVEIDENGHVVVTPGTDVDGPITVTITDPDLPGGKVEVEVPVTGHEKGRDDNGSDKSDADKYDPKGKDQKVEVGGTPDPKGNIENIGDLPEGTKIEYKDPVDTTTPGKKDVTVVVTYPDGSKDEVKTTVTVEKKANGSSNAGGSSIINNGGSSNNSFNSSNTGAKVDLARCVPAGLAVGLPLLFLIPVGLAGQVNIPGLQPLQDSLGAQIARVNDQLAQANVQLQRQLGIFNADVASPLNGINAQLGKFGQDAGRVAGSVALVAAGVLALAWLIDSCTPGNSSSAGSSKTKN</sequence>
<feature type="compositionally biased region" description="Low complexity" evidence="1">
    <location>
        <begin position="1723"/>
        <end position="1742"/>
    </location>
</feature>
<protein>
    <recommendedName>
        <fullName evidence="2">Rib domain-containing protein</fullName>
    </recommendedName>
</protein>
<gene>
    <name evidence="3" type="ORF">G7Y31_10615</name>
</gene>
<dbReference type="Pfam" id="PF08428">
    <property type="entry name" value="Rib"/>
    <property type="match status" value="5"/>
</dbReference>
<feature type="compositionally biased region" description="Polar residues" evidence="1">
    <location>
        <begin position="1541"/>
        <end position="1551"/>
    </location>
</feature>
<feature type="region of interest" description="Disordered" evidence="1">
    <location>
        <begin position="782"/>
        <end position="814"/>
    </location>
</feature>
<name>A0A7T0KFW2_9CORY</name>
<dbReference type="InterPro" id="IPR012706">
    <property type="entry name" value="Rib_alpha_Esp_rpt"/>
</dbReference>
<feature type="compositionally biased region" description="Basic and acidic residues" evidence="1">
    <location>
        <begin position="1028"/>
        <end position="1050"/>
    </location>
</feature>
<feature type="region of interest" description="Disordered" evidence="1">
    <location>
        <begin position="1347"/>
        <end position="1418"/>
    </location>
</feature>
<feature type="compositionally biased region" description="Basic and acidic residues" evidence="1">
    <location>
        <begin position="1631"/>
        <end position="1658"/>
    </location>
</feature>
<keyword evidence="4" id="KW-1185">Reference proteome</keyword>